<dbReference type="Pfam" id="PF23844">
    <property type="entry name" value="NCTSP_N"/>
    <property type="match status" value="1"/>
</dbReference>
<evidence type="ECO:0000313" key="5">
    <source>
        <dbReference type="Proteomes" id="UP000249082"/>
    </source>
</evidence>
<sequence>MAFWLATRRSGQTSDWIRRFDPRFWTVNFPRPMMASVVSTGPDSLRVDASFLRKGDLGGLIWESEDRLDHPLLAYATDRDYAHTSLSFRWRSSGVIPLDSGIGPTLTVEGRDVAGVPRVWYVRLWNYAEGTGEDARIALRFSQLDAGFTLPSPDRVWPHAIERMFISFCPPGYDGSADPLPAEAEGWIELSEIAVDGARAMLEIGDVMMPANGLAMATGFDDQGVQTPARLLRSIRQLGYRGSVIHYVGMSHYFRLAFANGAYLAGSDTGSNEGGDPLNAPTRAWHRAFFAECLRLGLSPVASLSYELLDQHCPDAWRQRDHAGNPALTGWDPPSTLLSPANEAAMGWLQSVGAAFARLMIEAGAPVRFQVGEPWWWCFADGRICLYDPAAIARFGGNPPIIPDLRAPLDDERKALLDMAGEVLAQSTADLVAAVRTAAAATSTPVEALALVFTPTVLDPAMPDMQRANLPTGWAWPAFDRLQVEDYDWLTAGADAPRRQAYRTVNRRLGYPPEEQDYLAGFVLDAAQSDQWRRIDAGIDEALARSHHEVVVWALPQVARDGFVRLPPPWPDDNDNDDNDKGAAEMQAFDNVPYPLALGRDTAVVAEFSTTVSVTASGFESRNSLWSNARLRFDLGPGVRSEAELGTLIAFYRARRGPARGFLLRDPADFSSNGMTGDPDPRDQYIGAGDGLRSTFPLVKRYGEGEDAQVRRITRPRSVTISIDGAAQAGNWTLDPLGLVVFDQAPPAGASVRAGFLFDVPVRFSEDRLEVSGASFAAGEAPSVPVVEIREAS</sequence>
<dbReference type="InterPro" id="IPR011740">
    <property type="entry name" value="DUF2460"/>
</dbReference>
<dbReference type="EMBL" id="QFPX01000020">
    <property type="protein sequence ID" value="PZQ52811.1"/>
    <property type="molecule type" value="Genomic_DNA"/>
</dbReference>
<dbReference type="InterPro" id="IPR057102">
    <property type="entry name" value="NCTSP_N"/>
</dbReference>
<accession>A0A2W5NH34</accession>
<evidence type="ECO:0000259" key="1">
    <source>
        <dbReference type="Pfam" id="PF09343"/>
    </source>
</evidence>
<feature type="domain" description="Non-contractile tail sheath TIM barrel" evidence="3">
    <location>
        <begin position="210"/>
        <end position="563"/>
    </location>
</feature>
<name>A0A2W5NH34_9SPHN</name>
<protein>
    <submittedName>
        <fullName evidence="4">TIGR02217 family protein</fullName>
    </submittedName>
</protein>
<evidence type="ECO:0000313" key="4">
    <source>
        <dbReference type="EMBL" id="PZQ52811.1"/>
    </source>
</evidence>
<evidence type="ECO:0000259" key="2">
    <source>
        <dbReference type="Pfam" id="PF23844"/>
    </source>
</evidence>
<dbReference type="Pfam" id="PF09343">
    <property type="entry name" value="DUF2460"/>
    <property type="match status" value="1"/>
</dbReference>
<dbReference type="AlphaFoldDB" id="A0A2W5NH34"/>
<feature type="domain" description="Non-contractile tail sheath N-terminal" evidence="2">
    <location>
        <begin position="17"/>
        <end position="205"/>
    </location>
</feature>
<evidence type="ECO:0000259" key="3">
    <source>
        <dbReference type="Pfam" id="PF23845"/>
    </source>
</evidence>
<organism evidence="4 5">
    <name type="scientific">Novosphingobium pentaromativorans</name>
    <dbReference type="NCBI Taxonomy" id="205844"/>
    <lineage>
        <taxon>Bacteria</taxon>
        <taxon>Pseudomonadati</taxon>
        <taxon>Pseudomonadota</taxon>
        <taxon>Alphaproteobacteria</taxon>
        <taxon>Sphingomonadales</taxon>
        <taxon>Sphingomonadaceae</taxon>
        <taxon>Novosphingobium</taxon>
    </lineage>
</organism>
<proteinExistence type="predicted"/>
<dbReference type="Pfam" id="PF23845">
    <property type="entry name" value="TIM-barrel_NCTSP"/>
    <property type="match status" value="1"/>
</dbReference>
<dbReference type="Proteomes" id="UP000249082">
    <property type="component" value="Unassembled WGS sequence"/>
</dbReference>
<dbReference type="NCBIfam" id="TIGR02217">
    <property type="entry name" value="chp_TIGR02217"/>
    <property type="match status" value="1"/>
</dbReference>
<reference evidence="4 5" key="1">
    <citation type="submission" date="2017-08" db="EMBL/GenBank/DDBJ databases">
        <title>Infants hospitalized years apart are colonized by the same room-sourced microbial strains.</title>
        <authorList>
            <person name="Brooks B."/>
            <person name="Olm M.R."/>
            <person name="Firek B.A."/>
            <person name="Baker R."/>
            <person name="Thomas B.C."/>
            <person name="Morowitz M.J."/>
            <person name="Banfield J.F."/>
        </authorList>
    </citation>
    <scope>NUCLEOTIDE SEQUENCE [LARGE SCALE GENOMIC DNA]</scope>
    <source>
        <strain evidence="4">S2_005_002_R2_33</strain>
    </source>
</reference>
<dbReference type="InterPro" id="IPR057122">
    <property type="entry name" value="TIM-barrel_NCTSP"/>
</dbReference>
<feature type="domain" description="DUF2460" evidence="1">
    <location>
        <begin position="591"/>
        <end position="790"/>
    </location>
</feature>
<comment type="caution">
    <text evidence="4">The sequence shown here is derived from an EMBL/GenBank/DDBJ whole genome shotgun (WGS) entry which is preliminary data.</text>
</comment>
<gene>
    <name evidence="4" type="ORF">DI555_19065</name>
</gene>